<gene>
    <name evidence="2" type="ORF">GCM10022277_14060</name>
</gene>
<dbReference type="Gene3D" id="3.30.2010.10">
    <property type="entry name" value="Metalloproteases ('zincins'), catalytic domain"/>
    <property type="match status" value="1"/>
</dbReference>
<proteinExistence type="predicted"/>
<dbReference type="RefSeq" id="WP_344796896.1">
    <property type="nucleotide sequence ID" value="NZ_BAABBN010000004.1"/>
</dbReference>
<dbReference type="Proteomes" id="UP001501565">
    <property type="component" value="Unassembled WGS sequence"/>
</dbReference>
<evidence type="ECO:0000313" key="3">
    <source>
        <dbReference type="Proteomes" id="UP001501565"/>
    </source>
</evidence>
<name>A0ABP7MCI3_9GAMM</name>
<dbReference type="InterPro" id="IPR002725">
    <property type="entry name" value="YgjP-like_metallopeptidase"/>
</dbReference>
<dbReference type="Pfam" id="PF01863">
    <property type="entry name" value="YgjP-like"/>
    <property type="match status" value="1"/>
</dbReference>
<dbReference type="InterPro" id="IPR053136">
    <property type="entry name" value="UTP_pyrophosphatase-like"/>
</dbReference>
<sequence length="231" mass="26829">MQDHLLDQVKIKYSKRKTIGLYVSSNGLEVRAPHHTPSDFIQSFVNSKKDWAKNKLVELQVKQHQKFKLEDKEPITILGETYTLKFIYASSSGCFIDESSKQLVFKLTRDDTALIQKTFASFLTKLAKATIPRLVEQVSKPKGLNNRISDIKFRRTKTKWGHCTSDGVLQFNWLIMMAPLNVVRYLVCHEVAHLVHMNHSKAFWDLVAELDPDYLQAKQWLKNESYRLSIF</sequence>
<dbReference type="PANTHER" id="PTHR30399:SF1">
    <property type="entry name" value="UTP PYROPHOSPHATASE"/>
    <property type="match status" value="1"/>
</dbReference>
<evidence type="ECO:0000259" key="1">
    <source>
        <dbReference type="Pfam" id="PF01863"/>
    </source>
</evidence>
<feature type="domain" description="YgjP-like metallopeptidase" evidence="1">
    <location>
        <begin position="17"/>
        <end position="223"/>
    </location>
</feature>
<evidence type="ECO:0000313" key="2">
    <source>
        <dbReference type="EMBL" id="GAA3919759.1"/>
    </source>
</evidence>
<organism evidence="2 3">
    <name type="scientific">Litoribacillus peritrichatus</name>
    <dbReference type="NCBI Taxonomy" id="718191"/>
    <lineage>
        <taxon>Bacteria</taxon>
        <taxon>Pseudomonadati</taxon>
        <taxon>Pseudomonadota</taxon>
        <taxon>Gammaproteobacteria</taxon>
        <taxon>Oceanospirillales</taxon>
        <taxon>Oceanospirillaceae</taxon>
        <taxon>Litoribacillus</taxon>
    </lineage>
</organism>
<reference evidence="3" key="1">
    <citation type="journal article" date="2019" name="Int. J. Syst. Evol. Microbiol.">
        <title>The Global Catalogue of Microorganisms (GCM) 10K type strain sequencing project: providing services to taxonomists for standard genome sequencing and annotation.</title>
        <authorList>
            <consortium name="The Broad Institute Genomics Platform"/>
            <consortium name="The Broad Institute Genome Sequencing Center for Infectious Disease"/>
            <person name="Wu L."/>
            <person name="Ma J."/>
        </authorList>
    </citation>
    <scope>NUCLEOTIDE SEQUENCE [LARGE SCALE GENOMIC DNA]</scope>
    <source>
        <strain evidence="3">JCM 17551</strain>
    </source>
</reference>
<comment type="caution">
    <text evidence="2">The sequence shown here is derived from an EMBL/GenBank/DDBJ whole genome shotgun (WGS) entry which is preliminary data.</text>
</comment>
<accession>A0ABP7MCI3</accession>
<dbReference type="PANTHER" id="PTHR30399">
    <property type="entry name" value="UNCHARACTERIZED PROTEIN YGJP"/>
    <property type="match status" value="1"/>
</dbReference>
<keyword evidence="3" id="KW-1185">Reference proteome</keyword>
<protein>
    <submittedName>
        <fullName evidence="2">M48 family metallopeptidase</fullName>
    </submittedName>
</protein>
<dbReference type="CDD" id="cd07344">
    <property type="entry name" value="M48_yhfN_like"/>
    <property type="match status" value="1"/>
</dbReference>
<dbReference type="EMBL" id="BAABBN010000004">
    <property type="protein sequence ID" value="GAA3919759.1"/>
    <property type="molecule type" value="Genomic_DNA"/>
</dbReference>